<dbReference type="Gene3D" id="4.10.365.10">
    <property type="entry name" value="p27"/>
    <property type="match status" value="1"/>
</dbReference>
<dbReference type="InterPro" id="IPR044275">
    <property type="entry name" value="KRP"/>
</dbReference>
<dbReference type="OrthoDB" id="9940972at2759"/>
<feature type="domain" description="Cyclin-dependent kinase inhibitor" evidence="5">
    <location>
        <begin position="10"/>
        <end position="53"/>
    </location>
</feature>
<evidence type="ECO:0000259" key="5">
    <source>
        <dbReference type="Pfam" id="PF02234"/>
    </source>
</evidence>
<sequence>MNFHCSVSVPSAEELDEFFKEAEKHQQKQFIEKYNFDIVKDVPIEGRYEWVKLKPIE</sequence>
<dbReference type="PANTHER" id="PTHR46776">
    <property type="entry name" value="CYCLIN-DEPENDENT KINASE INHIBITOR 4-RELATED"/>
    <property type="match status" value="1"/>
</dbReference>
<evidence type="ECO:0000256" key="1">
    <source>
        <dbReference type="ARBA" id="ARBA00004642"/>
    </source>
</evidence>
<evidence type="ECO:0000313" key="7">
    <source>
        <dbReference type="Proteomes" id="UP000245207"/>
    </source>
</evidence>
<evidence type="ECO:0000256" key="3">
    <source>
        <dbReference type="ARBA" id="ARBA00023013"/>
    </source>
</evidence>
<proteinExistence type="inferred from homology"/>
<dbReference type="GO" id="GO:0051726">
    <property type="term" value="P:regulation of cell cycle"/>
    <property type="evidence" value="ECO:0007669"/>
    <property type="project" value="InterPro"/>
</dbReference>
<keyword evidence="3" id="KW-0649">Protein kinase inhibitor</keyword>
<dbReference type="AlphaFoldDB" id="A0A2U1MMK1"/>
<protein>
    <recommendedName>
        <fullName evidence="5">Cyclin-dependent kinase inhibitor domain-containing protein</fullName>
    </recommendedName>
</protein>
<accession>A0A2U1MMK1</accession>
<comment type="similarity">
    <text evidence="2">Belongs to the CDI family. ICK/KRP subfamily.</text>
</comment>
<comment type="subcellular location">
    <subcellularLocation>
        <location evidence="1">Nucleus</location>
        <location evidence="1">Nucleoplasm</location>
    </subcellularLocation>
</comment>
<dbReference type="STRING" id="35608.A0A2U1MMK1"/>
<dbReference type="InterPro" id="IPR003175">
    <property type="entry name" value="CDI_dom"/>
</dbReference>
<dbReference type="Pfam" id="PF02234">
    <property type="entry name" value="CDI"/>
    <property type="match status" value="1"/>
</dbReference>
<reference evidence="6 7" key="1">
    <citation type="journal article" date="2018" name="Mol. Plant">
        <title>The genome of Artemisia annua provides insight into the evolution of Asteraceae family and artemisinin biosynthesis.</title>
        <authorList>
            <person name="Shen Q."/>
            <person name="Zhang L."/>
            <person name="Liao Z."/>
            <person name="Wang S."/>
            <person name="Yan T."/>
            <person name="Shi P."/>
            <person name="Liu M."/>
            <person name="Fu X."/>
            <person name="Pan Q."/>
            <person name="Wang Y."/>
            <person name="Lv Z."/>
            <person name="Lu X."/>
            <person name="Zhang F."/>
            <person name="Jiang W."/>
            <person name="Ma Y."/>
            <person name="Chen M."/>
            <person name="Hao X."/>
            <person name="Li L."/>
            <person name="Tang Y."/>
            <person name="Lv G."/>
            <person name="Zhou Y."/>
            <person name="Sun X."/>
            <person name="Brodelius P.E."/>
            <person name="Rose J.K.C."/>
            <person name="Tang K."/>
        </authorList>
    </citation>
    <scope>NUCLEOTIDE SEQUENCE [LARGE SCALE GENOMIC DNA]</scope>
    <source>
        <strain evidence="7">cv. Huhao1</strain>
        <tissue evidence="6">Leaf</tissue>
    </source>
</reference>
<dbReference type="Proteomes" id="UP000245207">
    <property type="component" value="Unassembled WGS sequence"/>
</dbReference>
<name>A0A2U1MMK1_ARTAN</name>
<evidence type="ECO:0000256" key="4">
    <source>
        <dbReference type="ARBA" id="ARBA00023306"/>
    </source>
</evidence>
<dbReference type="EMBL" id="PKPP01004862">
    <property type="protein sequence ID" value="PWA62479.1"/>
    <property type="molecule type" value="Genomic_DNA"/>
</dbReference>
<dbReference type="InterPro" id="IPR044898">
    <property type="entry name" value="CDI_dom_sf"/>
</dbReference>
<evidence type="ECO:0000313" key="6">
    <source>
        <dbReference type="EMBL" id="PWA62479.1"/>
    </source>
</evidence>
<keyword evidence="7" id="KW-1185">Reference proteome</keyword>
<dbReference type="GO" id="GO:0005654">
    <property type="term" value="C:nucleoplasm"/>
    <property type="evidence" value="ECO:0007669"/>
    <property type="project" value="UniProtKB-SubCell"/>
</dbReference>
<organism evidence="6 7">
    <name type="scientific">Artemisia annua</name>
    <name type="common">Sweet wormwood</name>
    <dbReference type="NCBI Taxonomy" id="35608"/>
    <lineage>
        <taxon>Eukaryota</taxon>
        <taxon>Viridiplantae</taxon>
        <taxon>Streptophyta</taxon>
        <taxon>Embryophyta</taxon>
        <taxon>Tracheophyta</taxon>
        <taxon>Spermatophyta</taxon>
        <taxon>Magnoliopsida</taxon>
        <taxon>eudicotyledons</taxon>
        <taxon>Gunneridae</taxon>
        <taxon>Pentapetalae</taxon>
        <taxon>asterids</taxon>
        <taxon>campanulids</taxon>
        <taxon>Asterales</taxon>
        <taxon>Asteraceae</taxon>
        <taxon>Asteroideae</taxon>
        <taxon>Anthemideae</taxon>
        <taxon>Artemisiinae</taxon>
        <taxon>Artemisia</taxon>
    </lineage>
</organism>
<evidence type="ECO:0000256" key="2">
    <source>
        <dbReference type="ARBA" id="ARBA00010274"/>
    </source>
</evidence>
<keyword evidence="4" id="KW-0131">Cell cycle</keyword>
<gene>
    <name evidence="6" type="ORF">CTI12_AA363700</name>
</gene>
<comment type="caution">
    <text evidence="6">The sequence shown here is derived from an EMBL/GenBank/DDBJ whole genome shotgun (WGS) entry which is preliminary data.</text>
</comment>
<dbReference type="GO" id="GO:0004861">
    <property type="term" value="F:cyclin-dependent protein serine/threonine kinase inhibitor activity"/>
    <property type="evidence" value="ECO:0007669"/>
    <property type="project" value="InterPro"/>
</dbReference>